<dbReference type="EMBL" id="KN838796">
    <property type="protein sequence ID" value="KIJ94381.1"/>
    <property type="molecule type" value="Genomic_DNA"/>
</dbReference>
<feature type="non-terminal residue" evidence="1">
    <location>
        <position position="1"/>
    </location>
</feature>
<dbReference type="OrthoDB" id="2831072at2759"/>
<proteinExistence type="predicted"/>
<reference evidence="1 2" key="1">
    <citation type="submission" date="2014-04" db="EMBL/GenBank/DDBJ databases">
        <authorList>
            <consortium name="DOE Joint Genome Institute"/>
            <person name="Kuo A."/>
            <person name="Kohler A."/>
            <person name="Nagy L.G."/>
            <person name="Floudas D."/>
            <person name="Copeland A."/>
            <person name="Barry K.W."/>
            <person name="Cichocki N."/>
            <person name="Veneault-Fourrey C."/>
            <person name="LaButti K."/>
            <person name="Lindquist E.A."/>
            <person name="Lipzen A."/>
            <person name="Lundell T."/>
            <person name="Morin E."/>
            <person name="Murat C."/>
            <person name="Sun H."/>
            <person name="Tunlid A."/>
            <person name="Henrissat B."/>
            <person name="Grigoriev I.V."/>
            <person name="Hibbett D.S."/>
            <person name="Martin F."/>
            <person name="Nordberg H.P."/>
            <person name="Cantor M.N."/>
            <person name="Hua S.X."/>
        </authorList>
    </citation>
    <scope>NUCLEOTIDE SEQUENCE [LARGE SCALE GENOMIC DNA]</scope>
    <source>
        <strain evidence="1 2">LaAM-08-1</strain>
    </source>
</reference>
<sequence>AFIKHSLDIEIVNMIKGNAPPNIKQMSLKWLMLFRQRGNSFATSVAQCLRVTEVNILPSSDDPKKLGLRGRCNAWYFLNYFR</sequence>
<accession>A0A0C9X9M0</accession>
<keyword evidence="2" id="KW-1185">Reference proteome</keyword>
<reference evidence="2" key="2">
    <citation type="submission" date="2015-01" db="EMBL/GenBank/DDBJ databases">
        <title>Evolutionary Origins and Diversification of the Mycorrhizal Mutualists.</title>
        <authorList>
            <consortium name="DOE Joint Genome Institute"/>
            <consortium name="Mycorrhizal Genomics Consortium"/>
            <person name="Kohler A."/>
            <person name="Kuo A."/>
            <person name="Nagy L.G."/>
            <person name="Floudas D."/>
            <person name="Copeland A."/>
            <person name="Barry K.W."/>
            <person name="Cichocki N."/>
            <person name="Veneault-Fourrey C."/>
            <person name="LaButti K."/>
            <person name="Lindquist E.A."/>
            <person name="Lipzen A."/>
            <person name="Lundell T."/>
            <person name="Morin E."/>
            <person name="Murat C."/>
            <person name="Riley R."/>
            <person name="Ohm R."/>
            <person name="Sun H."/>
            <person name="Tunlid A."/>
            <person name="Henrissat B."/>
            <person name="Grigoriev I.V."/>
            <person name="Hibbett D.S."/>
            <person name="Martin F."/>
        </authorList>
    </citation>
    <scope>NUCLEOTIDE SEQUENCE [LARGE SCALE GENOMIC DNA]</scope>
    <source>
        <strain evidence="2">LaAM-08-1</strain>
    </source>
</reference>
<gene>
    <name evidence="1" type="ORF">K443DRAFT_110512</name>
</gene>
<dbReference type="HOGENOM" id="CLU_184648_0_0_1"/>
<protein>
    <submittedName>
        <fullName evidence="1">Uncharacterized protein</fullName>
    </submittedName>
</protein>
<evidence type="ECO:0000313" key="1">
    <source>
        <dbReference type="EMBL" id="KIJ94381.1"/>
    </source>
</evidence>
<dbReference type="Proteomes" id="UP000054477">
    <property type="component" value="Unassembled WGS sequence"/>
</dbReference>
<organism evidence="1 2">
    <name type="scientific">Laccaria amethystina LaAM-08-1</name>
    <dbReference type="NCBI Taxonomy" id="1095629"/>
    <lineage>
        <taxon>Eukaryota</taxon>
        <taxon>Fungi</taxon>
        <taxon>Dikarya</taxon>
        <taxon>Basidiomycota</taxon>
        <taxon>Agaricomycotina</taxon>
        <taxon>Agaricomycetes</taxon>
        <taxon>Agaricomycetidae</taxon>
        <taxon>Agaricales</taxon>
        <taxon>Agaricineae</taxon>
        <taxon>Hydnangiaceae</taxon>
        <taxon>Laccaria</taxon>
    </lineage>
</organism>
<dbReference type="AlphaFoldDB" id="A0A0C9X9M0"/>
<evidence type="ECO:0000313" key="2">
    <source>
        <dbReference type="Proteomes" id="UP000054477"/>
    </source>
</evidence>
<name>A0A0C9X9M0_9AGAR</name>